<dbReference type="PANTHER" id="PTHR35580:SF1">
    <property type="entry name" value="PHYTASE-LIKE DOMAIN-CONTAINING PROTEIN"/>
    <property type="match status" value="1"/>
</dbReference>
<dbReference type="Proteomes" id="UP000005459">
    <property type="component" value="Unassembled WGS sequence"/>
</dbReference>
<feature type="domain" description="DUF7948" evidence="2">
    <location>
        <begin position="96"/>
        <end position="358"/>
    </location>
</feature>
<evidence type="ECO:0000259" key="2">
    <source>
        <dbReference type="Pfam" id="PF25778"/>
    </source>
</evidence>
<reference evidence="3 4" key="1">
    <citation type="submission" date="2011-06" db="EMBL/GenBank/DDBJ databases">
        <title>The draft genome of Thiocapsa marina 5811.</title>
        <authorList>
            <consortium name="US DOE Joint Genome Institute (JGI-PGF)"/>
            <person name="Lucas S."/>
            <person name="Han J."/>
            <person name="Cheng J.-F."/>
            <person name="Goodwin L."/>
            <person name="Pitluck S."/>
            <person name="Peters L."/>
            <person name="Land M.L."/>
            <person name="Hauser L."/>
            <person name="Vogl K."/>
            <person name="Liu Z."/>
            <person name="Imhoff J."/>
            <person name="Thiel V."/>
            <person name="Frigaard N.-U."/>
            <person name="Bryant D."/>
            <person name="Woyke T.J."/>
        </authorList>
    </citation>
    <scope>NUCLEOTIDE SEQUENCE [LARGE SCALE GENOMIC DNA]</scope>
    <source>
        <strain evidence="3 4">5811</strain>
    </source>
</reference>
<organism evidence="3 4">
    <name type="scientific">Thiocapsa marina 5811</name>
    <dbReference type="NCBI Taxonomy" id="768671"/>
    <lineage>
        <taxon>Bacteria</taxon>
        <taxon>Pseudomonadati</taxon>
        <taxon>Pseudomonadota</taxon>
        <taxon>Gammaproteobacteria</taxon>
        <taxon>Chromatiales</taxon>
        <taxon>Chromatiaceae</taxon>
        <taxon>Thiocapsa</taxon>
    </lineage>
</organism>
<dbReference type="InterPro" id="IPR010620">
    <property type="entry name" value="SBBP_repeat"/>
</dbReference>
<dbReference type="EMBL" id="AFWV01000033">
    <property type="protein sequence ID" value="EGV15882.1"/>
    <property type="molecule type" value="Genomic_DNA"/>
</dbReference>
<evidence type="ECO:0000256" key="1">
    <source>
        <dbReference type="SAM" id="MobiDB-lite"/>
    </source>
</evidence>
<dbReference type="Pfam" id="PF06739">
    <property type="entry name" value="SBBP"/>
    <property type="match status" value="7"/>
</dbReference>
<protein>
    <recommendedName>
        <fullName evidence="2">DUF7948 domain-containing protein</fullName>
    </recommendedName>
</protein>
<dbReference type="eggNOG" id="COG2333">
    <property type="taxonomic scope" value="Bacteria"/>
</dbReference>
<dbReference type="Pfam" id="PF25778">
    <property type="entry name" value="DUF7948"/>
    <property type="match status" value="1"/>
</dbReference>
<proteinExistence type="predicted"/>
<feature type="compositionally biased region" description="Polar residues" evidence="1">
    <location>
        <begin position="161"/>
        <end position="174"/>
    </location>
</feature>
<feature type="region of interest" description="Disordered" evidence="1">
    <location>
        <begin position="131"/>
        <end position="174"/>
    </location>
</feature>
<name>F9UIS5_9GAMM</name>
<dbReference type="STRING" id="768671.ThimaDRAFT_4828"/>
<accession>F9UIS5</accession>
<dbReference type="Gene3D" id="2.120.10.30">
    <property type="entry name" value="TolB, C-terminal domain"/>
    <property type="match status" value="1"/>
</dbReference>
<dbReference type="RefSeq" id="WP_007195695.1">
    <property type="nucleotide sequence ID" value="NZ_AFWV01000033.1"/>
</dbReference>
<dbReference type="PATRIC" id="fig|768671.3.peg.5074"/>
<dbReference type="eggNOG" id="COG1404">
    <property type="taxonomic scope" value="Bacteria"/>
</dbReference>
<dbReference type="OrthoDB" id="5555650at2"/>
<evidence type="ECO:0000313" key="3">
    <source>
        <dbReference type="EMBL" id="EGV15882.1"/>
    </source>
</evidence>
<dbReference type="PANTHER" id="PTHR35580">
    <property type="entry name" value="CELL SURFACE GLYCOPROTEIN (S-LAYER PROTEIN)-LIKE PROTEIN"/>
    <property type="match status" value="1"/>
</dbReference>
<dbReference type="InterPro" id="IPR057708">
    <property type="entry name" value="DUF7948"/>
</dbReference>
<keyword evidence="4" id="KW-1185">Reference proteome</keyword>
<gene>
    <name evidence="3" type="ORF">ThimaDRAFT_4828</name>
</gene>
<dbReference type="InterPro" id="IPR052918">
    <property type="entry name" value="Motility_Chemotaxis_Reg"/>
</dbReference>
<dbReference type="AlphaFoldDB" id="F9UIS5"/>
<sequence>MQSSAGSTGSIRPHSSFAWQSRPRKLAVALTAALLVVAGCAAAIAKSTSEANAQPVATTTELSATQTQRQFVSPVKSRPADQVTLKANYGRLPLHFEANQGQSAEEVKFLARGPGYGLFLTEGELVMSLRRGTPDGTPASRRESERHFPLHAAARKRPDSASANEAAQRTAVETQPPVQTLLRLGFEGANVAPRIAGLEPLGGHSNYLLGNDPGKWRTAIPHYGRVKVSQLYPGIDLVLYGNPQHLEYDFLVAPGADPGQIRLSLRGAEGLRINDRGDLVLTVPGGEIVQKAPSIYQEIEGERKPVAGGYRLLSADSGKLGGDVTGASKLAFVPDTPARIGFHLAAYDPNEPLVIDPVLAYSTYLGGSDWMEYGEEIAVDDAGDAYVTGYTFSADFPAVNAVYPHSSGSTDVFLVKLNATGETLVFSTYIGGNDFDFGADVAIDSAGNAYLTGHTRSPDFPTFNALYPKLAGEDDAFVFKLNAAGDSVIYSTYLGGGRWDEGAAITADDAGNAYVTGNTSSWEFPTVNAFDPNLSGWRNAFVTKLTAAGDALAYSTHLGGSDGDSGWGIAVDLAGSAYVTGITHSEDFPTVNALYPSLTGNYDVFLFKFNPAGNAGHYSTFLGGSDYDDVYGIAVDGAGNAYVTGLTESSDFPTVNALYPIHLGKYDAFLFKLNATGDSIIYSTYLGGREDDAGYGIALDGAGNAYVAGATFSSDFPTVDAPYPNPLGDADAFVLMLNAAGNALDYSTYLGGSRFDCGCGGIAVDSSGNAYITGDTYSEDFPTVHAVYPTPASDHDIFIVKIAPQDDFIGVYDPSAGWWYLDVSGDGFWTGGADAIFRLGGGEGSLPVAGDWNGDGVDTIGLYYPPCGLVVPRCQRRWLLDRGYRHDFGFGGGEGSLPVTGDWNGDDVDAIGLYYPSAGRWFLDVNGNGHWDAADDATSSFGFQGTKPIGGRWAH</sequence>
<evidence type="ECO:0000313" key="4">
    <source>
        <dbReference type="Proteomes" id="UP000005459"/>
    </source>
</evidence>
<dbReference type="InterPro" id="IPR011042">
    <property type="entry name" value="6-blade_b-propeller_TolB-like"/>
</dbReference>